<proteinExistence type="predicted"/>
<name>A0A1M5RA50_9BRAD</name>
<organism evidence="1 2">
    <name type="scientific">Bradyrhizobium erythrophlei</name>
    <dbReference type="NCBI Taxonomy" id="1437360"/>
    <lineage>
        <taxon>Bacteria</taxon>
        <taxon>Pseudomonadati</taxon>
        <taxon>Pseudomonadota</taxon>
        <taxon>Alphaproteobacteria</taxon>
        <taxon>Hyphomicrobiales</taxon>
        <taxon>Nitrobacteraceae</taxon>
        <taxon>Bradyrhizobium</taxon>
    </lineage>
</organism>
<gene>
    <name evidence="1" type="ORF">SAMN05444169_6445</name>
</gene>
<dbReference type="RefSeq" id="WP_172900006.1">
    <property type="nucleotide sequence ID" value="NZ_LT670818.1"/>
</dbReference>
<protein>
    <submittedName>
        <fullName evidence="1">Uncharacterized protein</fullName>
    </submittedName>
</protein>
<evidence type="ECO:0000313" key="1">
    <source>
        <dbReference type="EMBL" id="SHH23237.1"/>
    </source>
</evidence>
<accession>A0A1M5RA50</accession>
<reference evidence="1 2" key="1">
    <citation type="submission" date="2016-11" db="EMBL/GenBank/DDBJ databases">
        <authorList>
            <person name="Jaros S."/>
            <person name="Januszkiewicz K."/>
            <person name="Wedrychowicz H."/>
        </authorList>
    </citation>
    <scope>NUCLEOTIDE SEQUENCE [LARGE SCALE GENOMIC DNA]</scope>
    <source>
        <strain evidence="1 2">GAS242</strain>
    </source>
</reference>
<dbReference type="Proteomes" id="UP000190675">
    <property type="component" value="Chromosome I"/>
</dbReference>
<sequence>MQIKAVINGPNGDLIFILPKCATDRLVAQVFQRVQPRRPVITLSRDAVFFPHSPPKIKD</sequence>
<evidence type="ECO:0000313" key="2">
    <source>
        <dbReference type="Proteomes" id="UP000190675"/>
    </source>
</evidence>
<dbReference type="EMBL" id="LT670818">
    <property type="protein sequence ID" value="SHH23237.1"/>
    <property type="molecule type" value="Genomic_DNA"/>
</dbReference>
<dbReference type="AlphaFoldDB" id="A0A1M5RA50"/>